<feature type="compositionally biased region" description="Polar residues" evidence="1">
    <location>
        <begin position="312"/>
        <end position="323"/>
    </location>
</feature>
<keyword evidence="3" id="KW-1185">Reference proteome</keyword>
<feature type="region of interest" description="Disordered" evidence="1">
    <location>
        <begin position="208"/>
        <end position="254"/>
    </location>
</feature>
<name>A0A512JNU2_9HYPH</name>
<protein>
    <recommendedName>
        <fullName evidence="4">DUF937 domain-containing protein</fullName>
    </recommendedName>
</protein>
<organism evidence="2 3">
    <name type="scientific">Methylobacterium gnaphalii</name>
    <dbReference type="NCBI Taxonomy" id="1010610"/>
    <lineage>
        <taxon>Bacteria</taxon>
        <taxon>Pseudomonadati</taxon>
        <taxon>Pseudomonadota</taxon>
        <taxon>Alphaproteobacteria</taxon>
        <taxon>Hyphomicrobiales</taxon>
        <taxon>Methylobacteriaceae</taxon>
        <taxon>Methylobacterium</taxon>
    </lineage>
</organism>
<feature type="region of interest" description="Disordered" evidence="1">
    <location>
        <begin position="293"/>
        <end position="334"/>
    </location>
</feature>
<sequence length="334" mass="35310">MESRVKLPKAGLGAGELFADATDSETKPPDLPRSVRARVPLMFNLFDILQNQAGPGMQTIGQQFGLTPEQSRSAMTALLPAIAAGLQRSAASDPMGFGRMLGMANPESYFGQASKPQAPAQPDFLGQLFGSPMLSQAVLQQASAASGIGQQALRQMLPVMAGMVVAGIVHVLVNQPPAAPAQHQPAPSPPADPSFPVAAFWSDWINQFTGASNPSPRSEDKPSSTSREAPVSSRTTVAPEQPAEPQPAKTDGTDEAPFEAFQQMFQTGVQVQEQNAKAMQDIFDAFWSKSVEAPTSAEHGASSLNRPDPNEQPITSRPKSSGAVSKPSARRKAK</sequence>
<gene>
    <name evidence="2" type="ORF">MGN01_34750</name>
</gene>
<evidence type="ECO:0000313" key="2">
    <source>
        <dbReference type="EMBL" id="GEP11630.1"/>
    </source>
</evidence>
<accession>A0A512JNU2</accession>
<dbReference type="Pfam" id="PF06078">
    <property type="entry name" value="DUF937"/>
    <property type="match status" value="1"/>
</dbReference>
<dbReference type="AlphaFoldDB" id="A0A512JNU2"/>
<comment type="caution">
    <text evidence="2">The sequence shown here is derived from an EMBL/GenBank/DDBJ whole genome shotgun (WGS) entry which is preliminary data.</text>
</comment>
<evidence type="ECO:0000256" key="1">
    <source>
        <dbReference type="SAM" id="MobiDB-lite"/>
    </source>
</evidence>
<proteinExistence type="predicted"/>
<feature type="compositionally biased region" description="Polar residues" evidence="1">
    <location>
        <begin position="223"/>
        <end position="236"/>
    </location>
</feature>
<dbReference type="EMBL" id="BJZV01000021">
    <property type="protein sequence ID" value="GEP11630.1"/>
    <property type="molecule type" value="Genomic_DNA"/>
</dbReference>
<evidence type="ECO:0000313" key="3">
    <source>
        <dbReference type="Proteomes" id="UP000321750"/>
    </source>
</evidence>
<feature type="compositionally biased region" description="Low complexity" evidence="1">
    <location>
        <begin position="238"/>
        <end position="248"/>
    </location>
</feature>
<dbReference type="InterPro" id="IPR009282">
    <property type="entry name" value="DUF937"/>
</dbReference>
<evidence type="ECO:0008006" key="4">
    <source>
        <dbReference type="Google" id="ProtNLM"/>
    </source>
</evidence>
<reference evidence="2 3" key="1">
    <citation type="submission" date="2019-07" db="EMBL/GenBank/DDBJ databases">
        <title>Whole genome shotgun sequence of Methylobacterium gnaphalii NBRC 107716.</title>
        <authorList>
            <person name="Hosoyama A."/>
            <person name="Uohara A."/>
            <person name="Ohji S."/>
            <person name="Ichikawa N."/>
        </authorList>
    </citation>
    <scope>NUCLEOTIDE SEQUENCE [LARGE SCALE GENOMIC DNA]</scope>
    <source>
        <strain evidence="2 3">NBRC 107716</strain>
    </source>
</reference>
<dbReference type="Proteomes" id="UP000321750">
    <property type="component" value="Unassembled WGS sequence"/>
</dbReference>